<keyword evidence="2" id="KW-1133">Transmembrane helix</keyword>
<name>A0A367IJ81_RHIST</name>
<dbReference type="STRING" id="4846.A0A367IJ81"/>
<feature type="transmembrane region" description="Helical" evidence="2">
    <location>
        <begin position="108"/>
        <end position="127"/>
    </location>
</feature>
<feature type="transmembrane region" description="Helical" evidence="2">
    <location>
        <begin position="79"/>
        <end position="102"/>
    </location>
</feature>
<keyword evidence="4" id="KW-1185">Reference proteome</keyword>
<dbReference type="OrthoDB" id="21225at2759"/>
<gene>
    <name evidence="3" type="primary">SSK1_2</name>
    <name evidence="3" type="ORF">CU098_003105</name>
</gene>
<sequence>GEEQGSKMDSKNNRPSLSDKNTSQLRLSYLRTAWNSSDIYKATLPTPEPQSLLDQGDRFGIQLPTITVNKASDEIQKQVSLMILVGHFFCLLSSVCTTFVVYNTTEDWTRYAYLLFFIVWWTAAFFMPQTLIDSISWTSLFTALIFYQPLQAHLGLAFLPAASFPLHVFAGRLLKGEKKRQVRIERETAIEQERVQSRVDKASKEYRDHQDAFMETVSQEIQDVALMVITTLEQFSPTSILHNTHELLTACSLAIPTTSVFAINTTIRQICHLSSHLQLLSSLVWRANSQLDERALPPLNLNEFDIGELLQNIGDAMAGVAAKLNVDLVVYHCDNSLHHTMVLGDEGAIRHTLLN</sequence>
<feature type="compositionally biased region" description="Basic and acidic residues" evidence="1">
    <location>
        <begin position="1"/>
        <end position="12"/>
    </location>
</feature>
<evidence type="ECO:0000256" key="2">
    <source>
        <dbReference type="SAM" id="Phobius"/>
    </source>
</evidence>
<organism evidence="3 4">
    <name type="scientific">Rhizopus stolonifer</name>
    <name type="common">Rhizopus nigricans</name>
    <dbReference type="NCBI Taxonomy" id="4846"/>
    <lineage>
        <taxon>Eukaryota</taxon>
        <taxon>Fungi</taxon>
        <taxon>Fungi incertae sedis</taxon>
        <taxon>Mucoromycota</taxon>
        <taxon>Mucoromycotina</taxon>
        <taxon>Mucoromycetes</taxon>
        <taxon>Mucorales</taxon>
        <taxon>Mucorineae</taxon>
        <taxon>Rhizopodaceae</taxon>
        <taxon>Rhizopus</taxon>
    </lineage>
</organism>
<reference evidence="3 4" key="1">
    <citation type="journal article" date="2018" name="G3 (Bethesda)">
        <title>Phylogenetic and Phylogenomic Definition of Rhizopus Species.</title>
        <authorList>
            <person name="Gryganskyi A.P."/>
            <person name="Golan J."/>
            <person name="Dolatabadi S."/>
            <person name="Mondo S."/>
            <person name="Robb S."/>
            <person name="Idnurm A."/>
            <person name="Muszewska A."/>
            <person name="Steczkiewicz K."/>
            <person name="Masonjones S."/>
            <person name="Liao H.L."/>
            <person name="Gajdeczka M.T."/>
            <person name="Anike F."/>
            <person name="Vuek A."/>
            <person name="Anishchenko I.M."/>
            <person name="Voigt K."/>
            <person name="de Hoog G.S."/>
            <person name="Smith M.E."/>
            <person name="Heitman J."/>
            <person name="Vilgalys R."/>
            <person name="Stajich J.E."/>
        </authorList>
    </citation>
    <scope>NUCLEOTIDE SEQUENCE [LARGE SCALE GENOMIC DNA]</scope>
    <source>
        <strain evidence="3 4">LSU 92-RS-03</strain>
    </source>
</reference>
<keyword evidence="2" id="KW-0812">Transmembrane</keyword>
<proteinExistence type="predicted"/>
<comment type="caution">
    <text evidence="3">The sequence shown here is derived from an EMBL/GenBank/DDBJ whole genome shotgun (WGS) entry which is preliminary data.</text>
</comment>
<feature type="region of interest" description="Disordered" evidence="1">
    <location>
        <begin position="1"/>
        <end position="21"/>
    </location>
</feature>
<dbReference type="EMBL" id="PJQM01007787">
    <property type="protein sequence ID" value="RCH77723.1"/>
    <property type="molecule type" value="Genomic_DNA"/>
</dbReference>
<feature type="transmembrane region" description="Helical" evidence="2">
    <location>
        <begin position="156"/>
        <end position="174"/>
    </location>
</feature>
<keyword evidence="2" id="KW-0472">Membrane</keyword>
<accession>A0A367IJ81</accession>
<feature type="non-terminal residue" evidence="3">
    <location>
        <position position="1"/>
    </location>
</feature>
<evidence type="ECO:0000313" key="3">
    <source>
        <dbReference type="EMBL" id="RCH77723.1"/>
    </source>
</evidence>
<evidence type="ECO:0000256" key="1">
    <source>
        <dbReference type="SAM" id="MobiDB-lite"/>
    </source>
</evidence>
<protein>
    <submittedName>
        <fullName evidence="3">Ssk1 response regulator receiver</fullName>
    </submittedName>
</protein>
<dbReference type="Proteomes" id="UP000253551">
    <property type="component" value="Unassembled WGS sequence"/>
</dbReference>
<feature type="non-terminal residue" evidence="3">
    <location>
        <position position="355"/>
    </location>
</feature>
<evidence type="ECO:0000313" key="4">
    <source>
        <dbReference type="Proteomes" id="UP000253551"/>
    </source>
</evidence>
<dbReference type="AlphaFoldDB" id="A0A367IJ81"/>